<dbReference type="Proteomes" id="UP000642829">
    <property type="component" value="Unassembled WGS sequence"/>
</dbReference>
<evidence type="ECO:0000259" key="1">
    <source>
        <dbReference type="Pfam" id="PF01261"/>
    </source>
</evidence>
<gene>
    <name evidence="2" type="ORF">GCM10007047_09330</name>
</gene>
<organism evidence="2 3">
    <name type="scientific">Cerasicoccus arenae</name>
    <dbReference type="NCBI Taxonomy" id="424488"/>
    <lineage>
        <taxon>Bacteria</taxon>
        <taxon>Pseudomonadati</taxon>
        <taxon>Verrucomicrobiota</taxon>
        <taxon>Opitutia</taxon>
        <taxon>Puniceicoccales</taxon>
        <taxon>Cerasicoccaceae</taxon>
        <taxon>Cerasicoccus</taxon>
    </lineage>
</organism>
<dbReference type="EMBL" id="BMXG01000004">
    <property type="protein sequence ID" value="GHB95636.1"/>
    <property type="molecule type" value="Genomic_DNA"/>
</dbReference>
<name>A0A8J3DGC2_9BACT</name>
<feature type="domain" description="Xylose isomerase-like TIM barrel" evidence="1">
    <location>
        <begin position="27"/>
        <end position="246"/>
    </location>
</feature>
<accession>A0A8J3DGC2</accession>
<protein>
    <recommendedName>
        <fullName evidence="1">Xylose isomerase-like TIM barrel domain-containing protein</fullName>
    </recommendedName>
</protein>
<dbReference type="InterPro" id="IPR036237">
    <property type="entry name" value="Xyl_isomerase-like_sf"/>
</dbReference>
<proteinExistence type="predicted"/>
<dbReference type="Gene3D" id="3.20.20.150">
    <property type="entry name" value="Divalent-metal-dependent TIM barrel enzymes"/>
    <property type="match status" value="1"/>
</dbReference>
<dbReference type="SUPFAM" id="SSF51658">
    <property type="entry name" value="Xylose isomerase-like"/>
    <property type="match status" value="1"/>
</dbReference>
<keyword evidence="3" id="KW-1185">Reference proteome</keyword>
<dbReference type="PANTHER" id="PTHR12110">
    <property type="entry name" value="HYDROXYPYRUVATE ISOMERASE"/>
    <property type="match status" value="1"/>
</dbReference>
<evidence type="ECO:0000313" key="2">
    <source>
        <dbReference type="EMBL" id="GHB95636.1"/>
    </source>
</evidence>
<reference evidence="2" key="1">
    <citation type="journal article" date="2014" name="Int. J. Syst. Evol. Microbiol.">
        <title>Complete genome sequence of Corynebacterium casei LMG S-19264T (=DSM 44701T), isolated from a smear-ripened cheese.</title>
        <authorList>
            <consortium name="US DOE Joint Genome Institute (JGI-PGF)"/>
            <person name="Walter F."/>
            <person name="Albersmeier A."/>
            <person name="Kalinowski J."/>
            <person name="Ruckert C."/>
        </authorList>
    </citation>
    <scope>NUCLEOTIDE SEQUENCE</scope>
    <source>
        <strain evidence="2">KCTC 12870</strain>
    </source>
</reference>
<dbReference type="PANTHER" id="PTHR12110:SF41">
    <property type="entry name" value="INOSOSE DEHYDRATASE"/>
    <property type="match status" value="1"/>
</dbReference>
<reference evidence="2" key="2">
    <citation type="submission" date="2020-09" db="EMBL/GenBank/DDBJ databases">
        <authorList>
            <person name="Sun Q."/>
            <person name="Kim S."/>
        </authorList>
    </citation>
    <scope>NUCLEOTIDE SEQUENCE</scope>
    <source>
        <strain evidence="2">KCTC 12870</strain>
    </source>
</reference>
<dbReference type="Pfam" id="PF01261">
    <property type="entry name" value="AP_endonuc_2"/>
    <property type="match status" value="1"/>
</dbReference>
<dbReference type="RefSeq" id="WP_189512350.1">
    <property type="nucleotide sequence ID" value="NZ_BMXG01000004.1"/>
</dbReference>
<dbReference type="InterPro" id="IPR013022">
    <property type="entry name" value="Xyl_isomerase-like_TIM-brl"/>
</dbReference>
<dbReference type="AlphaFoldDB" id="A0A8J3DGC2"/>
<comment type="caution">
    <text evidence="2">The sequence shown here is derived from an EMBL/GenBank/DDBJ whole genome shotgun (WGS) entry which is preliminary data.</text>
</comment>
<evidence type="ECO:0000313" key="3">
    <source>
        <dbReference type="Proteomes" id="UP000642829"/>
    </source>
</evidence>
<dbReference type="InterPro" id="IPR050312">
    <property type="entry name" value="IolE/XylAMocC-like"/>
</dbReference>
<sequence length="250" mass="27353">MSLSPALDFGVQSYCFRTIKDNADVAAKVKEIGLNKIEVCAVHADFHDIEGWKKIVEIYKNAGVSICSIGVQTFTGNDNERDWFECAKIAGAKHISAHFQIGTFMNAVPKTRALCEEYGIRVGIHCHGGYMFGGSPDELEYLISLGGPQIGLCIDTAWCMQIGPRNGKPVEWAKKFAGKIYGIHYKDFTFESNGQWNDVVVGTGNLDLPAFVKALENSGFDGMTVIEYEGDPENPVPALKECVASMRAAT</sequence>